<evidence type="ECO:0000313" key="2">
    <source>
        <dbReference type="EMBL" id="VWL95947.1"/>
    </source>
</evidence>
<evidence type="ECO:0000259" key="1">
    <source>
        <dbReference type="Pfam" id="PF13391"/>
    </source>
</evidence>
<feature type="domain" description="HNH nuclease" evidence="1">
    <location>
        <begin position="247"/>
        <end position="296"/>
    </location>
</feature>
<dbReference type="EMBL" id="CABWIE010000019">
    <property type="protein sequence ID" value="VWL95947.1"/>
    <property type="molecule type" value="Genomic_DNA"/>
</dbReference>
<gene>
    <name evidence="2" type="ORF">KCJAJFAP_00309</name>
</gene>
<keyword evidence="2" id="KW-0255">Endonuclease</keyword>
<dbReference type="Pfam" id="PF13391">
    <property type="entry name" value="HNH_2"/>
    <property type="match status" value="1"/>
</dbReference>
<evidence type="ECO:0000313" key="3">
    <source>
        <dbReference type="Proteomes" id="UP000361836"/>
    </source>
</evidence>
<accession>A0A5K1J0V4</accession>
<organism evidence="2 3">
    <name type="scientific">Collinsella aerofaciens</name>
    <dbReference type="NCBI Taxonomy" id="74426"/>
    <lineage>
        <taxon>Bacteria</taxon>
        <taxon>Bacillati</taxon>
        <taxon>Actinomycetota</taxon>
        <taxon>Coriobacteriia</taxon>
        <taxon>Coriobacteriales</taxon>
        <taxon>Coriobacteriaceae</taxon>
        <taxon>Collinsella</taxon>
    </lineage>
</organism>
<reference evidence="2 3" key="1">
    <citation type="submission" date="2019-10" db="EMBL/GenBank/DDBJ databases">
        <authorList>
            <person name="Wolf R A."/>
        </authorList>
    </citation>
    <scope>NUCLEOTIDE SEQUENCE [LARGE SCALE GENOMIC DNA]</scope>
    <source>
        <strain evidence="2">Collinsella_aerofaciens_MC2</strain>
    </source>
</reference>
<protein>
    <submittedName>
        <fullName evidence="2">HNH endonuclease</fullName>
    </submittedName>
</protein>
<dbReference type="AlphaFoldDB" id="A0A5K1J0V4"/>
<keyword evidence="3" id="KW-1185">Reference proteome</keyword>
<dbReference type="Proteomes" id="UP000361836">
    <property type="component" value="Unassembled WGS sequence"/>
</dbReference>
<keyword evidence="2" id="KW-0540">Nuclease</keyword>
<name>A0A5K1J0V4_9ACTN</name>
<proteinExistence type="predicted"/>
<keyword evidence="2" id="KW-0378">Hydrolase</keyword>
<dbReference type="RefSeq" id="WP_187324753.1">
    <property type="nucleotide sequence ID" value="NZ_CAAKNU010000032.1"/>
</dbReference>
<dbReference type="InterPro" id="IPR003615">
    <property type="entry name" value="HNH_nuc"/>
</dbReference>
<sequence>MDGIASSVPLIARPSFDRACSFVPSEYVQAWEWFLREEQRGGLWDKLPHRTNADSPQYGHRLTIDSELFPVSRDSGIFWPGRGRVKHPHEKTFALSVHNSKRGAYPDVPPLYLEDGTWVLKYSSQSASVENWRDQDYNQKMINCMECGVPVGVFFATSAGYKVLGLAFVERYEPENSWFVLHGPVHKGGPDARFFPDMSYMKDAPIAAEFSGAPTNDEEKVRYALRRERIGQQRFRNQLFEAYTGRCAVSGCSVDEALEAAHIENYSGPKSQVVSNGILLRRDLHSLFDAHLISFELVRGDYQLCGSYLLQHTDYATFAGSVLREPDEHRLRPNARFLEAHRAEFDFSESRRHAEAVAPY</sequence>
<dbReference type="GO" id="GO:0004519">
    <property type="term" value="F:endonuclease activity"/>
    <property type="evidence" value="ECO:0007669"/>
    <property type="project" value="UniProtKB-KW"/>
</dbReference>